<dbReference type="GO" id="GO:0002161">
    <property type="term" value="F:aminoacyl-tRNA deacylase activity"/>
    <property type="evidence" value="ECO:0007669"/>
    <property type="project" value="InterPro"/>
</dbReference>
<keyword evidence="7 12" id="KW-0067">ATP-binding</keyword>
<dbReference type="Pfam" id="PF00133">
    <property type="entry name" value="tRNA-synt_1"/>
    <property type="match status" value="1"/>
</dbReference>
<feature type="binding site" evidence="12">
    <location>
        <position position="903"/>
    </location>
    <ligand>
        <name>Zn(2+)</name>
        <dbReference type="ChEBI" id="CHEBI:29105"/>
    </ligand>
</feature>
<feature type="domain" description="Methionyl/Valyl/Leucyl/Isoleucyl-tRNA synthetase anticodon-binding" evidence="15">
    <location>
        <begin position="686"/>
        <end position="838"/>
    </location>
</feature>
<evidence type="ECO:0000256" key="2">
    <source>
        <dbReference type="ARBA" id="ARBA00022490"/>
    </source>
</evidence>
<dbReference type="GO" id="GO:0000049">
    <property type="term" value="F:tRNA binding"/>
    <property type="evidence" value="ECO:0007669"/>
    <property type="project" value="InterPro"/>
</dbReference>
<dbReference type="HAMAP" id="MF_02002">
    <property type="entry name" value="Ile_tRNA_synth_type1"/>
    <property type="match status" value="1"/>
</dbReference>
<comment type="similarity">
    <text evidence="1 12">Belongs to the class-I aminoacyl-tRNA synthetase family. IleS type 1 subfamily.</text>
</comment>
<dbReference type="Proteomes" id="UP000030661">
    <property type="component" value="Unassembled WGS sequence"/>
</dbReference>
<dbReference type="InterPro" id="IPR002300">
    <property type="entry name" value="aa-tRNA-synth_Ia"/>
</dbReference>
<dbReference type="GO" id="GO:0005829">
    <property type="term" value="C:cytosol"/>
    <property type="evidence" value="ECO:0007669"/>
    <property type="project" value="TreeGrafter"/>
</dbReference>
<evidence type="ECO:0000259" key="14">
    <source>
        <dbReference type="Pfam" id="PF06827"/>
    </source>
</evidence>
<evidence type="ECO:0000259" key="15">
    <source>
        <dbReference type="Pfam" id="PF08264"/>
    </source>
</evidence>
<gene>
    <name evidence="12" type="primary">ileS</name>
    <name evidence="16" type="ORF">U27_00149</name>
</gene>
<keyword evidence="5 12" id="KW-0547">Nucleotide-binding</keyword>
<name>A0A081C6Q3_VECG1</name>
<evidence type="ECO:0000256" key="7">
    <source>
        <dbReference type="ARBA" id="ARBA00022840"/>
    </source>
</evidence>
<keyword evidence="8 12" id="KW-0648">Protein biosynthesis</keyword>
<dbReference type="EMBL" id="DF820472">
    <property type="protein sequence ID" value="GAK60258.1"/>
    <property type="molecule type" value="Genomic_DNA"/>
</dbReference>
<evidence type="ECO:0000256" key="6">
    <source>
        <dbReference type="ARBA" id="ARBA00022833"/>
    </source>
</evidence>
<feature type="binding site" evidence="12">
    <location>
        <position position="606"/>
    </location>
    <ligand>
        <name>ATP</name>
        <dbReference type="ChEBI" id="CHEBI:30616"/>
    </ligand>
</feature>
<dbReference type="AlphaFoldDB" id="A0A081C6Q3"/>
<evidence type="ECO:0000256" key="9">
    <source>
        <dbReference type="ARBA" id="ARBA00023146"/>
    </source>
</evidence>
<dbReference type="PANTHER" id="PTHR42765:SF1">
    <property type="entry name" value="ISOLEUCINE--TRNA LIGASE, MITOCHONDRIAL"/>
    <property type="match status" value="1"/>
</dbReference>
<dbReference type="InterPro" id="IPR050081">
    <property type="entry name" value="Ile-tRNA_ligase"/>
</dbReference>
<accession>A0A081C6Q3</accession>
<feature type="short sequence motif" description="'KMSKS' region" evidence="12">
    <location>
        <begin position="603"/>
        <end position="607"/>
    </location>
</feature>
<evidence type="ECO:0000256" key="4">
    <source>
        <dbReference type="ARBA" id="ARBA00022723"/>
    </source>
</evidence>
<keyword evidence="17" id="KW-1185">Reference proteome</keyword>
<feature type="binding site" evidence="12">
    <location>
        <position position="923"/>
    </location>
    <ligand>
        <name>Zn(2+)</name>
        <dbReference type="ChEBI" id="CHEBI:29105"/>
    </ligand>
</feature>
<dbReference type="SUPFAM" id="SSF47323">
    <property type="entry name" value="Anticodon-binding domain of a subclass of class I aminoacyl-tRNA synthetases"/>
    <property type="match status" value="1"/>
</dbReference>
<dbReference type="Gene3D" id="1.10.10.830">
    <property type="entry name" value="Ile-tRNA synthetase CP2 domain-like"/>
    <property type="match status" value="1"/>
</dbReference>
<dbReference type="Pfam" id="PF06827">
    <property type="entry name" value="zf-FPG_IleRS"/>
    <property type="match status" value="1"/>
</dbReference>
<feature type="binding site" evidence="12">
    <location>
        <position position="562"/>
    </location>
    <ligand>
        <name>L-isoleucyl-5'-AMP</name>
        <dbReference type="ChEBI" id="CHEBI:178002"/>
    </ligand>
</feature>
<evidence type="ECO:0000256" key="3">
    <source>
        <dbReference type="ARBA" id="ARBA00022598"/>
    </source>
</evidence>
<proteinExistence type="inferred from homology"/>
<feature type="domain" description="Aminoacyl-tRNA synthetase class Ia" evidence="13">
    <location>
        <begin position="27"/>
        <end position="642"/>
    </location>
</feature>
<dbReference type="SUPFAM" id="SSF50677">
    <property type="entry name" value="ValRS/IleRS/LeuRS editing domain"/>
    <property type="match status" value="1"/>
</dbReference>
<evidence type="ECO:0000256" key="1">
    <source>
        <dbReference type="ARBA" id="ARBA00006887"/>
    </source>
</evidence>
<evidence type="ECO:0000313" key="16">
    <source>
        <dbReference type="EMBL" id="GAK60258.1"/>
    </source>
</evidence>
<keyword evidence="4 12" id="KW-0479">Metal-binding</keyword>
<dbReference type="STRING" id="1499967.U27_00149"/>
<dbReference type="InterPro" id="IPR002301">
    <property type="entry name" value="Ile-tRNA-ligase"/>
</dbReference>
<protein>
    <recommendedName>
        <fullName evidence="12">Isoleucine--tRNA ligase</fullName>
        <ecNumber evidence="12">6.1.1.5</ecNumber>
    </recommendedName>
    <alternativeName>
        <fullName evidence="12">Isoleucyl-tRNA synthetase</fullName>
        <shortName evidence="12">IleRS</shortName>
    </alternativeName>
</protein>
<dbReference type="InterPro" id="IPR023585">
    <property type="entry name" value="Ile-tRNA-ligase_type1"/>
</dbReference>
<feature type="binding site" evidence="12">
    <location>
        <position position="900"/>
    </location>
    <ligand>
        <name>Zn(2+)</name>
        <dbReference type="ChEBI" id="CHEBI:29105"/>
    </ligand>
</feature>
<dbReference type="FunFam" id="3.40.50.620:FF:000042">
    <property type="entry name" value="Isoleucine--tRNA ligase"/>
    <property type="match status" value="1"/>
</dbReference>
<dbReference type="InterPro" id="IPR001412">
    <property type="entry name" value="aa-tRNA-synth_I_CS"/>
</dbReference>
<comment type="function">
    <text evidence="10 12">Catalyzes the attachment of isoleucine to tRNA(Ile). As IleRS can inadvertently accommodate and process structurally similar amino acids such as valine, to avoid such errors it has two additional distinct tRNA(Ile)-dependent editing activities. One activity is designated as 'pretransfer' editing and involves the hydrolysis of activated Val-AMP. The other activity is designated 'posttransfer' editing and involves deacylation of mischarged Val-tRNA(Ile).</text>
</comment>
<comment type="cofactor">
    <cofactor evidence="12">
        <name>Zn(2+)</name>
        <dbReference type="ChEBI" id="CHEBI:29105"/>
    </cofactor>
    <text evidence="12">Binds 1 zinc ion per subunit.</text>
</comment>
<dbReference type="InterPro" id="IPR009008">
    <property type="entry name" value="Val/Leu/Ile-tRNA-synth_edit"/>
</dbReference>
<dbReference type="GO" id="GO:0004822">
    <property type="term" value="F:isoleucine-tRNA ligase activity"/>
    <property type="evidence" value="ECO:0007669"/>
    <property type="project" value="UniProtKB-UniRule"/>
</dbReference>
<dbReference type="NCBIfam" id="TIGR00392">
    <property type="entry name" value="ileS"/>
    <property type="match status" value="1"/>
</dbReference>
<comment type="catalytic activity">
    <reaction evidence="11 12">
        <text>tRNA(Ile) + L-isoleucine + ATP = L-isoleucyl-tRNA(Ile) + AMP + diphosphate</text>
        <dbReference type="Rhea" id="RHEA:11060"/>
        <dbReference type="Rhea" id="RHEA-COMP:9666"/>
        <dbReference type="Rhea" id="RHEA-COMP:9695"/>
        <dbReference type="ChEBI" id="CHEBI:30616"/>
        <dbReference type="ChEBI" id="CHEBI:33019"/>
        <dbReference type="ChEBI" id="CHEBI:58045"/>
        <dbReference type="ChEBI" id="CHEBI:78442"/>
        <dbReference type="ChEBI" id="CHEBI:78528"/>
        <dbReference type="ChEBI" id="CHEBI:456215"/>
        <dbReference type="EC" id="6.1.1.5"/>
    </reaction>
</comment>
<feature type="short sequence motif" description="'HIGH' region" evidence="12">
    <location>
        <begin position="57"/>
        <end position="67"/>
    </location>
</feature>
<keyword evidence="3 12" id="KW-0436">Ligase</keyword>
<comment type="domain">
    <text evidence="12">IleRS has two distinct active sites: one for aminoacylation and one for editing. The misactivated valine is translocated from the active site to the editing site, which sterically excludes the correctly activated isoleucine. The single editing site contains two valyl binding pockets, one specific for each substrate (Val-AMP or Val-tRNA(Ile)).</text>
</comment>
<evidence type="ECO:0000256" key="10">
    <source>
        <dbReference type="ARBA" id="ARBA00025217"/>
    </source>
</evidence>
<dbReference type="CDD" id="cd07960">
    <property type="entry name" value="Anticodon_Ia_Ile_BEm"/>
    <property type="match status" value="1"/>
</dbReference>
<comment type="subunit">
    <text evidence="12">Monomer.</text>
</comment>
<dbReference type="Gene3D" id="3.40.50.620">
    <property type="entry name" value="HUPs"/>
    <property type="match status" value="2"/>
</dbReference>
<dbReference type="InterPro" id="IPR010663">
    <property type="entry name" value="Znf_FPG/IleRS"/>
</dbReference>
<dbReference type="GO" id="GO:0006428">
    <property type="term" value="P:isoleucyl-tRNA aminoacylation"/>
    <property type="evidence" value="ECO:0007669"/>
    <property type="project" value="UniProtKB-UniRule"/>
</dbReference>
<feature type="binding site" evidence="12">
    <location>
        <position position="920"/>
    </location>
    <ligand>
        <name>Zn(2+)</name>
        <dbReference type="ChEBI" id="CHEBI:29105"/>
    </ligand>
</feature>
<dbReference type="Pfam" id="PF08264">
    <property type="entry name" value="Anticodon_1"/>
    <property type="match status" value="1"/>
</dbReference>
<dbReference type="InterPro" id="IPR033708">
    <property type="entry name" value="Anticodon_Ile_BEm"/>
</dbReference>
<dbReference type="GO" id="GO:0008270">
    <property type="term" value="F:zinc ion binding"/>
    <property type="evidence" value="ECO:0007669"/>
    <property type="project" value="UniProtKB-UniRule"/>
</dbReference>
<comment type="subcellular location">
    <subcellularLocation>
        <location evidence="12">Cytoplasm</location>
    </subcellularLocation>
</comment>
<dbReference type="InterPro" id="IPR014729">
    <property type="entry name" value="Rossmann-like_a/b/a_fold"/>
</dbReference>
<evidence type="ECO:0000259" key="13">
    <source>
        <dbReference type="Pfam" id="PF00133"/>
    </source>
</evidence>
<dbReference type="EC" id="6.1.1.5" evidence="12"/>
<dbReference type="GO" id="GO:0005524">
    <property type="term" value="F:ATP binding"/>
    <property type="evidence" value="ECO:0007669"/>
    <property type="project" value="UniProtKB-UniRule"/>
</dbReference>
<evidence type="ECO:0000256" key="11">
    <source>
        <dbReference type="ARBA" id="ARBA00048359"/>
    </source>
</evidence>
<dbReference type="Gene3D" id="3.90.740.10">
    <property type="entry name" value="Valyl/Leucyl/Isoleucyl-tRNA synthetase, editing domain"/>
    <property type="match status" value="1"/>
</dbReference>
<evidence type="ECO:0000256" key="5">
    <source>
        <dbReference type="ARBA" id="ARBA00022741"/>
    </source>
</evidence>
<dbReference type="PROSITE" id="PS00178">
    <property type="entry name" value="AA_TRNA_LIGASE_I"/>
    <property type="match status" value="1"/>
</dbReference>
<dbReference type="SUPFAM" id="SSF52374">
    <property type="entry name" value="Nucleotidylyl transferase"/>
    <property type="match status" value="1"/>
</dbReference>
<keyword evidence="2 12" id="KW-0963">Cytoplasm</keyword>
<feature type="domain" description="Zinc finger FPG/IleRS-type" evidence="14">
    <location>
        <begin position="897"/>
        <end position="924"/>
    </location>
</feature>
<evidence type="ECO:0000313" key="17">
    <source>
        <dbReference type="Proteomes" id="UP000030661"/>
    </source>
</evidence>
<dbReference type="InterPro" id="IPR009080">
    <property type="entry name" value="tRNAsynth_Ia_anticodon-bd"/>
</dbReference>
<dbReference type="PANTHER" id="PTHR42765">
    <property type="entry name" value="SOLEUCYL-TRNA SYNTHETASE"/>
    <property type="match status" value="1"/>
</dbReference>
<keyword evidence="9 12" id="KW-0030">Aminoacyl-tRNA synthetase</keyword>
<evidence type="ECO:0000256" key="8">
    <source>
        <dbReference type="ARBA" id="ARBA00022917"/>
    </source>
</evidence>
<reference evidence="16" key="1">
    <citation type="journal article" date="2015" name="PeerJ">
        <title>First genomic representation of candidate bacterial phylum KSB3 points to enhanced environmental sensing as a trigger of wastewater bulking.</title>
        <authorList>
            <person name="Sekiguchi Y."/>
            <person name="Ohashi A."/>
            <person name="Parks D.H."/>
            <person name="Yamauchi T."/>
            <person name="Tyson G.W."/>
            <person name="Hugenholtz P."/>
        </authorList>
    </citation>
    <scope>NUCLEOTIDE SEQUENCE [LARGE SCALE GENOMIC DNA]</scope>
</reference>
<organism evidence="16">
    <name type="scientific">Vecturithrix granuli</name>
    <dbReference type="NCBI Taxonomy" id="1499967"/>
    <lineage>
        <taxon>Bacteria</taxon>
        <taxon>Candidatus Moduliflexota</taxon>
        <taxon>Candidatus Vecturitrichia</taxon>
        <taxon>Candidatus Vecturitrichales</taxon>
        <taxon>Candidatus Vecturitrichaceae</taxon>
        <taxon>Candidatus Vecturithrix</taxon>
    </lineage>
</organism>
<dbReference type="PRINTS" id="PR00984">
    <property type="entry name" value="TRNASYNTHILE"/>
</dbReference>
<keyword evidence="6 12" id="KW-0862">Zinc</keyword>
<dbReference type="Gene3D" id="1.10.730.20">
    <property type="match status" value="1"/>
</dbReference>
<sequence>MDYKETLNLPKTDFPMRANLQKREPELLEKWEQEQIYHQIQAKSAGRPKYILHDGPPYANGHIHLGTALNKILKDIIVKSKTMMGYDSPYIPGWDCHGLPIEHNVEVELTKAGKHLTKSEIRRYCRKYAEKFLDIQRQEFKRLGVFGDWEHPYITMDYAYEALTMREFGKFVETASVDKRLKAVRWCISCETALAEAEVEYETDMSPSVYVKFPFSSNPKDIAPELEGKTVFVIIWTTTPWTLPANLAIAFHPELPYVAVEVDNSVYIFAEGFLADLVKRFGWTTYRILTTFPGRQLEGFECRHPFIDRASKLILADYVTLEQGTGCVHTAPGHGQEDYETGLRYGLDIYAPVDNQGKFTNDVEYFAGMQVFQANKAIIDLMRKDGSLMASEKVEHQYPHCWRCKQPVIFRATAQWFIMMDRNDLRQKALESIRHHVRWIPEWGQDRIYSMIENRPDWCISRQRAWGVPIVAFYCNECNTLLLKKDVIDYVADKVAKGGADVWFDLPESELLPPGTTCEHCGGTTFTKETDILDVWFDSGVSHAAVCEPHPDLTWPVDLYLEGSDQHRGWFHSSLLEAIGTRGVAPYRAVLTHGYTVDGDGKKMSKSLGNTVAPQDVIKQYGAEILRLWVSHEDYRTDITISDQILQHIADAYRRIRNTCRYILGNLFDFDPEKDMVAYDELLEIDRWALHRLQNMIQRVRKAYDDFEFHLFFHTFHNFCVVDMSSFYLDILKDRMYTAKADSQERRSGQTAMYEILSAMVKLMAPILTFTAEECWGYLAKDGKSVHLQDFPSVNPAWVNTGLDERWSQLMDIRGEILKNLEIARKEKVIGHSLDALVELYASGKTYTLLKAFENRLDDICIVSAVHIFDEGAVLPADAVAAETTEKFYIRIGKAAGEKCPRCWHYRTTIGADAAYPDVCAQCAAALR</sequence>
<evidence type="ECO:0000256" key="12">
    <source>
        <dbReference type="HAMAP-Rule" id="MF_02002"/>
    </source>
</evidence>
<dbReference type="InterPro" id="IPR013155">
    <property type="entry name" value="M/V/L/I-tRNA-synth_anticd-bd"/>
</dbReference>
<dbReference type="eggNOG" id="COG0060">
    <property type="taxonomic scope" value="Bacteria"/>
</dbReference>
<dbReference type="HOGENOM" id="CLU_001493_7_0_0"/>
<dbReference type="FunFam" id="1.10.730.20:FF:000001">
    <property type="entry name" value="Isoleucine--tRNA ligase"/>
    <property type="match status" value="1"/>
</dbReference>